<keyword evidence="1" id="KW-1133">Transmembrane helix</keyword>
<gene>
    <name evidence="2" type="ORF">FHI69_04020</name>
</gene>
<proteinExistence type="predicted"/>
<evidence type="ECO:0000313" key="3">
    <source>
        <dbReference type="Proteomes" id="UP000305681"/>
    </source>
</evidence>
<dbReference type="RefSeq" id="WP_139089594.1">
    <property type="nucleotide sequence ID" value="NZ_VDGE01000001.1"/>
</dbReference>
<dbReference type="GO" id="GO:0015627">
    <property type="term" value="C:type II protein secretion system complex"/>
    <property type="evidence" value="ECO:0007669"/>
    <property type="project" value="InterPro"/>
</dbReference>
<keyword evidence="1" id="KW-0472">Membrane</keyword>
<feature type="transmembrane region" description="Helical" evidence="1">
    <location>
        <begin position="21"/>
        <end position="38"/>
    </location>
</feature>
<name>A0A5C4NXQ2_9BURK</name>
<evidence type="ECO:0000256" key="1">
    <source>
        <dbReference type="SAM" id="Phobius"/>
    </source>
</evidence>
<reference evidence="2 3" key="1">
    <citation type="submission" date="2019-06" db="EMBL/GenBank/DDBJ databases">
        <title>Genome sequence of Janthinobacterium lividum UCD_MED1.</title>
        <authorList>
            <person name="De Leon M.E."/>
            <person name="Jospin G."/>
        </authorList>
    </citation>
    <scope>NUCLEOTIDE SEQUENCE [LARGE SCALE GENOMIC DNA]</scope>
    <source>
        <strain evidence="2 3">UCD_MED1</strain>
    </source>
</reference>
<dbReference type="Pfam" id="PF04612">
    <property type="entry name" value="T2SSM"/>
    <property type="match status" value="1"/>
</dbReference>
<keyword evidence="1" id="KW-0812">Transmembrane</keyword>
<dbReference type="Proteomes" id="UP000305681">
    <property type="component" value="Unassembled WGS sequence"/>
</dbReference>
<evidence type="ECO:0000313" key="2">
    <source>
        <dbReference type="EMBL" id="TNC78465.1"/>
    </source>
</evidence>
<protein>
    <submittedName>
        <fullName evidence="2">Type II secretion system protein M</fullName>
    </submittedName>
</protein>
<accession>A0A5C4NXQ2</accession>
<dbReference type="GO" id="GO:0015628">
    <property type="term" value="P:protein secretion by the type II secretion system"/>
    <property type="evidence" value="ECO:0007669"/>
    <property type="project" value="InterPro"/>
</dbReference>
<dbReference type="EMBL" id="VDGE01000001">
    <property type="protein sequence ID" value="TNC78465.1"/>
    <property type="molecule type" value="Genomic_DNA"/>
</dbReference>
<dbReference type="InterPro" id="IPR007690">
    <property type="entry name" value="T2SS_GspM"/>
</dbReference>
<dbReference type="AlphaFoldDB" id="A0A5C4NXQ2"/>
<comment type="caution">
    <text evidence="2">The sequence shown here is derived from an EMBL/GenBank/DDBJ whole genome shotgun (WGS) entry which is preliminary data.</text>
</comment>
<organism evidence="2 3">
    <name type="scientific">Janthinobacterium lividum</name>
    <dbReference type="NCBI Taxonomy" id="29581"/>
    <lineage>
        <taxon>Bacteria</taxon>
        <taxon>Pseudomonadati</taxon>
        <taxon>Pseudomonadota</taxon>
        <taxon>Betaproteobacteria</taxon>
        <taxon>Burkholderiales</taxon>
        <taxon>Oxalobacteraceae</taxon>
        <taxon>Janthinobacterium</taxon>
    </lineage>
</organism>
<sequence>MLPLLKKWATAFDALSRRERLMVFGAGAAAILFVFYFMSLNPLLAKHAALEASIAQKQSLLTATNKEIELTMLAHATDPDKEARARLLALQAETASLAQALREKQHGLVAPERMVTLLEHLLRRHAGLRLVSLKTLPGSAVGAYQAETANGDAAAKADAAKAPAPAPLLHQHGVEVVLQGSYADMVQYMQALQAMPTRVFWGAAHLDAASYPSATLTLTLHTLSMDDTWIAL</sequence>